<accession>A0A9D2ZPL0</accession>
<dbReference type="GO" id="GO:0046872">
    <property type="term" value="F:metal ion binding"/>
    <property type="evidence" value="ECO:0007669"/>
    <property type="project" value="InterPro"/>
</dbReference>
<comment type="caution">
    <text evidence="6">The sequence shown here is derived from an EMBL/GenBank/DDBJ whole genome shotgun (WGS) entry which is preliminary data.</text>
</comment>
<dbReference type="PRINTS" id="PR00690">
    <property type="entry name" value="ADHESNFAMILY"/>
</dbReference>
<comment type="similarity">
    <text evidence="1 4">Belongs to the bacterial solute-binding protein 9 family.</text>
</comment>
<gene>
    <name evidence="6" type="ORF">H9906_09090</name>
</gene>
<evidence type="ECO:0000256" key="5">
    <source>
        <dbReference type="SAM" id="SignalP"/>
    </source>
</evidence>
<feature type="chain" id="PRO_5039337531" evidence="5">
    <location>
        <begin position="32"/>
        <end position="135"/>
    </location>
</feature>
<dbReference type="Proteomes" id="UP000823889">
    <property type="component" value="Unassembled WGS sequence"/>
</dbReference>
<protein>
    <submittedName>
        <fullName evidence="6">Zinc ABC transporter substrate-binding protein</fullName>
    </submittedName>
</protein>
<evidence type="ECO:0000256" key="4">
    <source>
        <dbReference type="RuleBase" id="RU003512"/>
    </source>
</evidence>
<sequence>MAFTQFFNQTTKLAALSALSLGLASAGLAHSAPLKVVTSFSILEDMVKQVGGDEVEVSTIMGPDADAHSYEPRPSDARALTQAELLVINGLEFEAWMPRLVEAAGYTGPQVVAAQQVKALPFDHSLHAHDHSHAH</sequence>
<organism evidence="6 7">
    <name type="scientific">Candidatus Paenalcaligenes intestinipullorum</name>
    <dbReference type="NCBI Taxonomy" id="2838718"/>
    <lineage>
        <taxon>Bacteria</taxon>
        <taxon>Pseudomonadati</taxon>
        <taxon>Pseudomonadota</taxon>
        <taxon>Betaproteobacteria</taxon>
        <taxon>Burkholderiales</taxon>
        <taxon>Alcaligenaceae</taxon>
        <taxon>Paenalcaligenes</taxon>
    </lineage>
</organism>
<keyword evidence="2 4" id="KW-0813">Transport</keyword>
<dbReference type="Gene3D" id="3.40.50.1980">
    <property type="entry name" value="Nitrogenase molybdenum iron protein domain"/>
    <property type="match status" value="1"/>
</dbReference>
<reference evidence="6" key="1">
    <citation type="journal article" date="2021" name="PeerJ">
        <title>Extensive microbial diversity within the chicken gut microbiome revealed by metagenomics and culture.</title>
        <authorList>
            <person name="Gilroy R."/>
            <person name="Ravi A."/>
            <person name="Getino M."/>
            <person name="Pursley I."/>
            <person name="Horton D.L."/>
            <person name="Alikhan N.F."/>
            <person name="Baker D."/>
            <person name="Gharbi K."/>
            <person name="Hall N."/>
            <person name="Watson M."/>
            <person name="Adriaenssens E.M."/>
            <person name="Foster-Nyarko E."/>
            <person name="Jarju S."/>
            <person name="Secka A."/>
            <person name="Antonio M."/>
            <person name="Oren A."/>
            <person name="Chaudhuri R.R."/>
            <person name="La Ragione R."/>
            <person name="Hildebrand F."/>
            <person name="Pallen M.J."/>
        </authorList>
    </citation>
    <scope>NUCLEOTIDE SEQUENCE</scope>
    <source>
        <strain evidence="6">9264</strain>
    </source>
</reference>
<dbReference type="GO" id="GO:0007155">
    <property type="term" value="P:cell adhesion"/>
    <property type="evidence" value="ECO:0007669"/>
    <property type="project" value="InterPro"/>
</dbReference>
<dbReference type="InterPro" id="IPR050492">
    <property type="entry name" value="Bact_metal-bind_prot9"/>
</dbReference>
<dbReference type="InterPro" id="IPR006127">
    <property type="entry name" value="ZnuA-like"/>
</dbReference>
<keyword evidence="3 5" id="KW-0732">Signal</keyword>
<evidence type="ECO:0000256" key="3">
    <source>
        <dbReference type="ARBA" id="ARBA00022729"/>
    </source>
</evidence>
<reference evidence="6" key="2">
    <citation type="submission" date="2021-04" db="EMBL/GenBank/DDBJ databases">
        <authorList>
            <person name="Gilroy R."/>
        </authorList>
    </citation>
    <scope>NUCLEOTIDE SEQUENCE</scope>
    <source>
        <strain evidence="6">9264</strain>
    </source>
</reference>
<dbReference type="InterPro" id="IPR006129">
    <property type="entry name" value="AdhesinB"/>
</dbReference>
<evidence type="ECO:0000256" key="2">
    <source>
        <dbReference type="ARBA" id="ARBA00022448"/>
    </source>
</evidence>
<dbReference type="AlphaFoldDB" id="A0A9D2ZPL0"/>
<dbReference type="EMBL" id="DWUQ01000191">
    <property type="protein sequence ID" value="HJD45162.1"/>
    <property type="molecule type" value="Genomic_DNA"/>
</dbReference>
<evidence type="ECO:0000313" key="7">
    <source>
        <dbReference type="Proteomes" id="UP000823889"/>
    </source>
</evidence>
<dbReference type="GO" id="GO:0030001">
    <property type="term" value="P:metal ion transport"/>
    <property type="evidence" value="ECO:0007669"/>
    <property type="project" value="InterPro"/>
</dbReference>
<feature type="signal peptide" evidence="5">
    <location>
        <begin position="1"/>
        <end position="31"/>
    </location>
</feature>
<dbReference type="Pfam" id="PF01297">
    <property type="entry name" value="ZnuA"/>
    <property type="match status" value="1"/>
</dbReference>
<dbReference type="InterPro" id="IPR006128">
    <property type="entry name" value="Lipoprotein_PsaA-like"/>
</dbReference>
<dbReference type="SUPFAM" id="SSF53807">
    <property type="entry name" value="Helical backbone' metal receptor"/>
    <property type="match status" value="1"/>
</dbReference>
<evidence type="ECO:0000256" key="1">
    <source>
        <dbReference type="ARBA" id="ARBA00011028"/>
    </source>
</evidence>
<proteinExistence type="inferred from homology"/>
<dbReference type="PRINTS" id="PR00691">
    <property type="entry name" value="ADHESINB"/>
</dbReference>
<evidence type="ECO:0000313" key="6">
    <source>
        <dbReference type="EMBL" id="HJD45162.1"/>
    </source>
</evidence>
<dbReference type="PANTHER" id="PTHR42953">
    <property type="entry name" value="HIGH-AFFINITY ZINC UPTAKE SYSTEM PROTEIN ZNUA-RELATED"/>
    <property type="match status" value="1"/>
</dbReference>
<name>A0A9D2ZPL0_9BURK</name>
<feature type="non-terminal residue" evidence="6">
    <location>
        <position position="135"/>
    </location>
</feature>